<organism evidence="1 2">
    <name type="scientific">Molossus molossus</name>
    <name type="common">Pallas' mastiff bat</name>
    <name type="synonym">Vespertilio molossus</name>
    <dbReference type="NCBI Taxonomy" id="27622"/>
    <lineage>
        <taxon>Eukaryota</taxon>
        <taxon>Metazoa</taxon>
        <taxon>Chordata</taxon>
        <taxon>Craniata</taxon>
        <taxon>Vertebrata</taxon>
        <taxon>Euteleostomi</taxon>
        <taxon>Mammalia</taxon>
        <taxon>Eutheria</taxon>
        <taxon>Laurasiatheria</taxon>
        <taxon>Chiroptera</taxon>
        <taxon>Yangochiroptera</taxon>
        <taxon>Molossidae</taxon>
        <taxon>Molossus</taxon>
    </lineage>
</organism>
<dbReference type="AlphaFoldDB" id="A0A7J8GQV3"/>
<gene>
    <name evidence="1" type="ORF">HJG59_011348</name>
</gene>
<comment type="caution">
    <text evidence="1">The sequence shown here is derived from an EMBL/GenBank/DDBJ whole genome shotgun (WGS) entry which is preliminary data.</text>
</comment>
<proteinExistence type="predicted"/>
<protein>
    <submittedName>
        <fullName evidence="1">Uncharacterized protein</fullName>
    </submittedName>
</protein>
<sequence length="126" mass="14555">MQATIKHKISLVKKIHLSFPLEMVEYIGLVLFFFNQTLIYSNLLPITLIDFSHQSWKKNCFPHANPPSIISLLSFSFFSFPLKGSPPLQEAQLKPHKEETCKQGSCQKNVLYIVEHSFYQGKPRKC</sequence>
<reference evidence="1 2" key="1">
    <citation type="journal article" date="2020" name="Nature">
        <title>Six reference-quality genomes reveal evolution of bat adaptations.</title>
        <authorList>
            <person name="Jebb D."/>
            <person name="Huang Z."/>
            <person name="Pippel M."/>
            <person name="Hughes G.M."/>
            <person name="Lavrichenko K."/>
            <person name="Devanna P."/>
            <person name="Winkler S."/>
            <person name="Jermiin L.S."/>
            <person name="Skirmuntt E.C."/>
            <person name="Katzourakis A."/>
            <person name="Burkitt-Gray L."/>
            <person name="Ray D.A."/>
            <person name="Sullivan K.A.M."/>
            <person name="Roscito J.G."/>
            <person name="Kirilenko B.M."/>
            <person name="Davalos L.M."/>
            <person name="Corthals A.P."/>
            <person name="Power M.L."/>
            <person name="Jones G."/>
            <person name="Ransome R.D."/>
            <person name="Dechmann D.K.N."/>
            <person name="Locatelli A.G."/>
            <person name="Puechmaille S.J."/>
            <person name="Fedrigo O."/>
            <person name="Jarvis E.D."/>
            <person name="Hiller M."/>
            <person name="Vernes S.C."/>
            <person name="Myers E.W."/>
            <person name="Teeling E.C."/>
        </authorList>
    </citation>
    <scope>NUCLEOTIDE SEQUENCE [LARGE SCALE GENOMIC DNA]</scope>
    <source>
        <strain evidence="1">MMolMol1</strain>
        <tissue evidence="1">Muscle</tissue>
    </source>
</reference>
<evidence type="ECO:0000313" key="1">
    <source>
        <dbReference type="EMBL" id="KAF6462317.1"/>
    </source>
</evidence>
<dbReference type="Proteomes" id="UP000550707">
    <property type="component" value="Unassembled WGS sequence"/>
</dbReference>
<evidence type="ECO:0000313" key="2">
    <source>
        <dbReference type="Proteomes" id="UP000550707"/>
    </source>
</evidence>
<dbReference type="InParanoid" id="A0A7J8GQV3"/>
<name>A0A7J8GQV3_MOLMO</name>
<dbReference type="EMBL" id="JACASF010000008">
    <property type="protein sequence ID" value="KAF6462317.1"/>
    <property type="molecule type" value="Genomic_DNA"/>
</dbReference>
<keyword evidence="2" id="KW-1185">Reference proteome</keyword>
<accession>A0A7J8GQV3</accession>